<dbReference type="EC" id="5.1.1.-" evidence="3"/>
<reference evidence="3 4" key="1">
    <citation type="journal article" date="2019" name="Environ. Microbiol.">
        <title>An active ?-lactamase is a part of an orchestrated cell wall stress resistance network of Bacillus subtilis and related rhizosphere species.</title>
        <authorList>
            <person name="Bucher T."/>
            <person name="Keren-Paz A."/>
            <person name="Hausser J."/>
            <person name="Olender T."/>
            <person name="Cytryn E."/>
            <person name="Kolodkin-Gal I."/>
        </authorList>
    </citation>
    <scope>NUCLEOTIDE SEQUENCE [LARGE SCALE GENOMIC DNA]</scope>
    <source>
        <strain evidence="3 4">I32</strain>
    </source>
</reference>
<dbReference type="NCBIfam" id="TIGR00035">
    <property type="entry name" value="asp_race"/>
    <property type="match status" value="1"/>
</dbReference>
<dbReference type="EMBL" id="SZOH01000058">
    <property type="protein sequence ID" value="TKJ08358.1"/>
    <property type="molecule type" value="Genomic_DNA"/>
</dbReference>
<gene>
    <name evidence="3" type="ORF">FC695_01220</name>
</gene>
<name>A0A9X9ADW1_BACCE</name>
<dbReference type="InterPro" id="IPR004380">
    <property type="entry name" value="Asp_race"/>
</dbReference>
<dbReference type="SUPFAM" id="SSF53681">
    <property type="entry name" value="Aspartate/glutamate racemase"/>
    <property type="match status" value="2"/>
</dbReference>
<protein>
    <submittedName>
        <fullName evidence="3">Amino acid racemase</fullName>
        <ecNumber evidence="3">5.1.1.-</ecNumber>
    </submittedName>
</protein>
<dbReference type="Proteomes" id="UP000308444">
    <property type="component" value="Unassembled WGS sequence"/>
</dbReference>
<dbReference type="GO" id="GO:0047661">
    <property type="term" value="F:amino-acid racemase activity"/>
    <property type="evidence" value="ECO:0007669"/>
    <property type="project" value="InterPro"/>
</dbReference>
<dbReference type="PANTHER" id="PTHR21198:SF7">
    <property type="entry name" value="ASPARTATE-GLUTAMATE RACEMASE FAMILY"/>
    <property type="match status" value="1"/>
</dbReference>
<dbReference type="InterPro" id="IPR001920">
    <property type="entry name" value="Asp/Glu_race"/>
</dbReference>
<dbReference type="InterPro" id="IPR015942">
    <property type="entry name" value="Asp/Glu/hydantoin_racemase"/>
</dbReference>
<comment type="similarity">
    <text evidence="1">Belongs to the aspartate/glutamate racemases family.</text>
</comment>
<comment type="caution">
    <text evidence="3">The sequence shown here is derived from an EMBL/GenBank/DDBJ whole genome shotgun (WGS) entry which is preliminary data.</text>
</comment>
<evidence type="ECO:0000313" key="3">
    <source>
        <dbReference type="EMBL" id="TKJ08358.1"/>
    </source>
</evidence>
<sequence>QYEEVKNELVTVAKKVEKSGAECLLMCSNTVHLFAEEVEQAISIPLLHIGDVSAKKMVEQNIKRIGLLGTKQTMEQDFYKSRLAKYNIETIIPNDEERTFIHHVILDELSRGIISETSKERLLQITKSLIQNGAEGILLGCTEIPLLISQNDLTVPVFDTAFLHANTAVQFAG</sequence>
<keyword evidence="2 3" id="KW-0413">Isomerase</keyword>
<dbReference type="PROSITE" id="PS00924">
    <property type="entry name" value="ASP_GLU_RACEMASE_2"/>
    <property type="match status" value="1"/>
</dbReference>
<dbReference type="Pfam" id="PF01177">
    <property type="entry name" value="Asp_Glu_race"/>
    <property type="match status" value="1"/>
</dbReference>
<organism evidence="3 4">
    <name type="scientific">Bacillus cereus</name>
    <dbReference type="NCBI Taxonomy" id="1396"/>
    <lineage>
        <taxon>Bacteria</taxon>
        <taxon>Bacillati</taxon>
        <taxon>Bacillota</taxon>
        <taxon>Bacilli</taxon>
        <taxon>Bacillales</taxon>
        <taxon>Bacillaceae</taxon>
        <taxon>Bacillus</taxon>
        <taxon>Bacillus cereus group</taxon>
    </lineage>
</organism>
<accession>A0A9X9ADW1</accession>
<evidence type="ECO:0000256" key="2">
    <source>
        <dbReference type="ARBA" id="ARBA00023235"/>
    </source>
</evidence>
<evidence type="ECO:0000256" key="1">
    <source>
        <dbReference type="ARBA" id="ARBA00007847"/>
    </source>
</evidence>
<dbReference type="InterPro" id="IPR033134">
    <property type="entry name" value="Asp/Glu_racemase_AS_2"/>
</dbReference>
<feature type="non-terminal residue" evidence="3">
    <location>
        <position position="1"/>
    </location>
</feature>
<proteinExistence type="inferred from homology"/>
<dbReference type="PANTHER" id="PTHR21198">
    <property type="entry name" value="GLUTAMATE RACEMASE"/>
    <property type="match status" value="1"/>
</dbReference>
<dbReference type="AlphaFoldDB" id="A0A9X9ADW1"/>
<dbReference type="Gene3D" id="3.40.50.1860">
    <property type="match status" value="2"/>
</dbReference>
<evidence type="ECO:0000313" key="4">
    <source>
        <dbReference type="Proteomes" id="UP000308444"/>
    </source>
</evidence>